<sequence>MEGVVSSLEGLKVRIEVLGCRTNQYEADALADAFVAGGASLVDGPPWDVALLLSCSVTSAADGKSRQLLRRLKRRVPEALVVAVGCWAQRADDDEIASVGVDLVVGNGRKAELVGAVEALIEGRLPAGTVLRQSLSPPARWDPLFMGRPHLHSRAFVKVQDGCDHFCSYCIIPRLRGHPQSRPLDDVLGEIGSVVASGCPEVILTGIHLGLYGRDLGLSLADLVGAVASVKGLKRLRFGSLEPFALDDALLALLAASPVFSPHLHLPLQSGDDEVLARMRRGYGAADFRALVARLRSLWGDDLHISTDLLVGFPGETEEAFERSLDLLLALNLGRLHVFPFSPRKGTEAASLNGRLPPEILRERCRRALDLGESLLSRYARRWVGREVQIVVENSENGRIRGLSAHYLDVEAPGEASVGDVVTLRIEKEARGRLLAFPLSLSVR</sequence>
<protein>
    <submittedName>
        <fullName evidence="1">tRNA (N(6)-L-threonylcarbamoyladenosine(37)-C(2))-methylthiotransferase MtaB</fullName>
    </submittedName>
</protein>
<evidence type="ECO:0000313" key="2">
    <source>
        <dbReference type="Proteomes" id="UP000682204"/>
    </source>
</evidence>
<proteinExistence type="predicted"/>
<accession>A0ACD1DYE3</accession>
<dbReference type="Proteomes" id="UP000682204">
    <property type="component" value="Chromosome"/>
</dbReference>
<reference evidence="1" key="1">
    <citation type="submission" date="2021-05" db="EMBL/GenBank/DDBJ databases">
        <title>An isolated secondary fermenter in methanogenic hydrocarbon-degrading communities.</title>
        <authorList>
            <person name="Liu Y.-F."/>
            <person name="Liu Z.-l."/>
        </authorList>
    </citation>
    <scope>NUCLEOTIDE SEQUENCE</scope>
    <source>
        <strain evidence="1">L-13</strain>
    </source>
</reference>
<organism evidence="1 2">
    <name type="scientific">Aminirod propionatiphilus</name>
    <dbReference type="NCBI Taxonomy" id="3415223"/>
    <lineage>
        <taxon>Bacteria</taxon>
        <taxon>Thermotogati</taxon>
        <taxon>Synergistota</taxon>
        <taxon>Synergistia</taxon>
        <taxon>Synergistales</taxon>
        <taxon>Aminiphilaceae</taxon>
        <taxon>Aminirod</taxon>
    </lineage>
</organism>
<evidence type="ECO:0000313" key="1">
    <source>
        <dbReference type="EMBL" id="QVL37074.1"/>
    </source>
</evidence>
<dbReference type="EMBL" id="CP074691">
    <property type="protein sequence ID" value="QVL37074.1"/>
    <property type="molecule type" value="Genomic_DNA"/>
</dbReference>
<gene>
    <name evidence="1" type="primary">mtaB</name>
    <name evidence="1" type="ORF">KIH16_04720</name>
</gene>
<keyword evidence="2" id="KW-1185">Reference proteome</keyword>
<name>A0ACD1DYE3_9BACT</name>